<gene>
    <name evidence="2" type="ORF">AVDCRST_MAG73-717</name>
</gene>
<sequence length="272" mass="29059">MARKLDPLGVELGRVDGARHLLEVDRQRPGCDLRGQRRRRGDRGDGGGDGDRVGRTRPEPDFLRSGDEADRSRGARIDDAGGILDGVGELARLVGRRDRDLDPGVAGVGDLERPGALGFAPRLARRVERQRPVHERSDGQDAAGRGGQGRVVGGGGGDDERVVPGRHAGRSRWLQDQRQRLGRLGEDARGGGRRLDPRRIQTLDPDGVFVDDIAGVVDRAAGGGRAARPGHQRGLAQFDAEPDRHPVILCLGGVESPSPPNPPSPRLRGKGG</sequence>
<feature type="region of interest" description="Disordered" evidence="1">
    <location>
        <begin position="122"/>
        <end position="200"/>
    </location>
</feature>
<name>A0A6J4TRL7_9BACT</name>
<feature type="compositionally biased region" description="Basic and acidic residues" evidence="1">
    <location>
        <begin position="42"/>
        <end position="79"/>
    </location>
</feature>
<evidence type="ECO:0000256" key="1">
    <source>
        <dbReference type="SAM" id="MobiDB-lite"/>
    </source>
</evidence>
<protein>
    <submittedName>
        <fullName evidence="2">Uncharacterized protein</fullName>
    </submittedName>
</protein>
<feature type="compositionally biased region" description="Gly residues" evidence="1">
    <location>
        <begin position="144"/>
        <end position="156"/>
    </location>
</feature>
<proteinExistence type="predicted"/>
<feature type="region of interest" description="Disordered" evidence="1">
    <location>
        <begin position="27"/>
        <end position="80"/>
    </location>
</feature>
<evidence type="ECO:0000313" key="2">
    <source>
        <dbReference type="EMBL" id="CAA9528595.1"/>
    </source>
</evidence>
<feature type="compositionally biased region" description="Basic and acidic residues" evidence="1">
    <location>
        <begin position="125"/>
        <end position="139"/>
    </location>
</feature>
<feature type="region of interest" description="Disordered" evidence="1">
    <location>
        <begin position="252"/>
        <end position="272"/>
    </location>
</feature>
<accession>A0A6J4TRL7</accession>
<organism evidence="2">
    <name type="scientific">uncultured Thermomicrobiales bacterium</name>
    <dbReference type="NCBI Taxonomy" id="1645740"/>
    <lineage>
        <taxon>Bacteria</taxon>
        <taxon>Pseudomonadati</taxon>
        <taxon>Thermomicrobiota</taxon>
        <taxon>Thermomicrobia</taxon>
        <taxon>Thermomicrobiales</taxon>
        <taxon>environmental samples</taxon>
    </lineage>
</organism>
<feature type="compositionally biased region" description="Basic and acidic residues" evidence="1">
    <location>
        <begin position="173"/>
        <end position="200"/>
    </location>
</feature>
<dbReference type="AlphaFoldDB" id="A0A6J4TRL7"/>
<dbReference type="EMBL" id="CADCWE010000043">
    <property type="protein sequence ID" value="CAA9528595.1"/>
    <property type="molecule type" value="Genomic_DNA"/>
</dbReference>
<reference evidence="2" key="1">
    <citation type="submission" date="2020-02" db="EMBL/GenBank/DDBJ databases">
        <authorList>
            <person name="Meier V. D."/>
        </authorList>
    </citation>
    <scope>NUCLEOTIDE SEQUENCE</scope>
    <source>
        <strain evidence="2">AVDCRST_MAG73</strain>
    </source>
</reference>